<dbReference type="RefSeq" id="WP_197701040.1">
    <property type="nucleotide sequence ID" value="NZ_CBCRYP010000004.1"/>
</dbReference>
<keyword evidence="3" id="KW-1185">Reference proteome</keyword>
<protein>
    <recommendedName>
        <fullName evidence="1">Integrase DNA-binding domain-containing protein</fullName>
    </recommendedName>
</protein>
<dbReference type="InterPro" id="IPR038488">
    <property type="entry name" value="Integrase_DNA-bd_sf"/>
</dbReference>
<evidence type="ECO:0000259" key="1">
    <source>
        <dbReference type="Pfam" id="PF13356"/>
    </source>
</evidence>
<sequence>MGNFTDKELKNLKPRAKLYKMTDRDGMHAAVTPTGVISFHRVNGRQEVLTIGRYSAEAARKLTGGRRLSLSADTLAAKFRRMQRCRRLTESAVADGR</sequence>
<reference evidence="2 3" key="1">
    <citation type="submission" date="2016-10" db="EMBL/GenBank/DDBJ databases">
        <authorList>
            <person name="de Groot N.N."/>
        </authorList>
    </citation>
    <scope>NUCLEOTIDE SEQUENCE [LARGE SCALE GENOMIC DNA]</scope>
    <source>
        <strain evidence="2 3">DSM 8537</strain>
    </source>
</reference>
<dbReference type="EMBL" id="FOPU01000003">
    <property type="protein sequence ID" value="SFH22145.1"/>
    <property type="molecule type" value="Genomic_DNA"/>
</dbReference>
<feature type="domain" description="Integrase DNA-binding" evidence="1">
    <location>
        <begin position="4"/>
        <end position="63"/>
    </location>
</feature>
<dbReference type="AlphaFoldDB" id="A0A1I2Y946"/>
<gene>
    <name evidence="2" type="ORF">SAMN04488021_103129</name>
</gene>
<dbReference type="Pfam" id="PF13356">
    <property type="entry name" value="Arm-DNA-bind_3"/>
    <property type="match status" value="1"/>
</dbReference>
<evidence type="ECO:0000313" key="3">
    <source>
        <dbReference type="Proteomes" id="UP000183635"/>
    </source>
</evidence>
<dbReference type="Gene3D" id="3.30.160.390">
    <property type="entry name" value="Integrase, DNA-binding domain"/>
    <property type="match status" value="1"/>
</dbReference>
<dbReference type="InterPro" id="IPR025166">
    <property type="entry name" value="Integrase_DNA_bind_dom"/>
</dbReference>
<dbReference type="Proteomes" id="UP000183635">
    <property type="component" value="Unassembled WGS sequence"/>
</dbReference>
<proteinExistence type="predicted"/>
<organism evidence="2 3">
    <name type="scientific">Paracoccus aminovorans</name>
    <dbReference type="NCBI Taxonomy" id="34004"/>
    <lineage>
        <taxon>Bacteria</taxon>
        <taxon>Pseudomonadati</taxon>
        <taxon>Pseudomonadota</taxon>
        <taxon>Alphaproteobacteria</taxon>
        <taxon>Rhodobacterales</taxon>
        <taxon>Paracoccaceae</taxon>
        <taxon>Paracoccus</taxon>
    </lineage>
</organism>
<name>A0A1I2Y946_9RHOB</name>
<evidence type="ECO:0000313" key="2">
    <source>
        <dbReference type="EMBL" id="SFH22145.1"/>
    </source>
</evidence>
<accession>A0A1I2Y946</accession>
<dbReference type="STRING" id="34004.SAMN04488021_103129"/>